<comment type="similarity">
    <text evidence="1 3">Belongs to the triosephosphate isomerase family.</text>
</comment>
<dbReference type="GO" id="GO:0005829">
    <property type="term" value="C:cytosol"/>
    <property type="evidence" value="ECO:0007669"/>
    <property type="project" value="TreeGrafter"/>
</dbReference>
<dbReference type="NCBIfam" id="TIGR00419">
    <property type="entry name" value="tim"/>
    <property type="match status" value="1"/>
</dbReference>
<dbReference type="InterPro" id="IPR035990">
    <property type="entry name" value="TIM_sf"/>
</dbReference>
<dbReference type="GO" id="GO:0019563">
    <property type="term" value="P:glycerol catabolic process"/>
    <property type="evidence" value="ECO:0007669"/>
    <property type="project" value="TreeGrafter"/>
</dbReference>
<dbReference type="AlphaFoldDB" id="A0A0G0PKY1"/>
<keyword evidence="2 3" id="KW-0413">Isomerase</keyword>
<dbReference type="EC" id="5.3.1.1" evidence="3"/>
<dbReference type="CDD" id="cd00311">
    <property type="entry name" value="TIM"/>
    <property type="match status" value="1"/>
</dbReference>
<comment type="caution">
    <text evidence="4">The sequence shown here is derived from an EMBL/GenBank/DDBJ whole genome shotgun (WGS) entry which is preliminary data.</text>
</comment>
<keyword evidence="3" id="KW-0324">Glycolysis</keyword>
<keyword evidence="3" id="KW-0312">Gluconeogenesis</keyword>
<dbReference type="SUPFAM" id="SSF51351">
    <property type="entry name" value="Triosephosphate isomerase (TIM)"/>
    <property type="match status" value="1"/>
</dbReference>
<dbReference type="PATRIC" id="fig|1618334.3.peg.291"/>
<accession>A0A0G0PKY1</accession>
<keyword evidence="3" id="KW-0963">Cytoplasm</keyword>
<dbReference type="EMBL" id="LBVO01000016">
    <property type="protein sequence ID" value="KKQ89961.1"/>
    <property type="molecule type" value="Genomic_DNA"/>
</dbReference>
<evidence type="ECO:0000256" key="2">
    <source>
        <dbReference type="ARBA" id="ARBA00023235"/>
    </source>
</evidence>
<evidence type="ECO:0000256" key="3">
    <source>
        <dbReference type="RuleBase" id="RU363013"/>
    </source>
</evidence>
<protein>
    <recommendedName>
        <fullName evidence="3">Triosephosphate isomerase</fullName>
        <ecNumber evidence="3">5.3.1.1</ecNumber>
    </recommendedName>
</protein>
<comment type="subunit">
    <text evidence="3">Homodimer.</text>
</comment>
<dbReference type="Pfam" id="PF00121">
    <property type="entry name" value="TIM"/>
    <property type="match status" value="1"/>
</dbReference>
<dbReference type="PANTHER" id="PTHR21139:SF42">
    <property type="entry name" value="TRIOSEPHOSPHATE ISOMERASE"/>
    <property type="match status" value="1"/>
</dbReference>
<sequence length="236" mass="25761">MYGLSADAHIIATGIRNELEHLESVDVVLCPPAIWLTEVAQIIHSQIGHLHVGIQNIFDQDEGAYTGEISPKMAANVAQYAIIGHSERVEHFREGPEFINSKVHAALSAGLTPIICVGEREKNEKSKDKLVEKLHKLLTGLTPCQLAKIIVAYEPVWAVGATQPDTPENANEVATCFQQSIHKSLKVLYGGSINENNCSEFLSQENLSGLLVGRASIKIKSFVTICRKAEAVAKEE</sequence>
<dbReference type="GO" id="GO:0006096">
    <property type="term" value="P:glycolytic process"/>
    <property type="evidence" value="ECO:0007669"/>
    <property type="project" value="UniProtKB-UniRule"/>
</dbReference>
<evidence type="ECO:0000313" key="5">
    <source>
        <dbReference type="Proteomes" id="UP000033934"/>
    </source>
</evidence>
<dbReference type="PROSITE" id="PS51440">
    <property type="entry name" value="TIM_2"/>
    <property type="match status" value="1"/>
</dbReference>
<comment type="pathway">
    <text evidence="3">Carbohydrate biosynthesis; gluconeogenesis.</text>
</comment>
<comment type="subcellular location">
    <subcellularLocation>
        <location evidence="3">Cytoplasm</location>
    </subcellularLocation>
</comment>
<gene>
    <name evidence="4" type="ORF">UT11_C0016G0011</name>
</gene>
<dbReference type="InterPro" id="IPR013785">
    <property type="entry name" value="Aldolase_TIM"/>
</dbReference>
<dbReference type="GO" id="GO:0046166">
    <property type="term" value="P:glyceraldehyde-3-phosphate biosynthetic process"/>
    <property type="evidence" value="ECO:0007669"/>
    <property type="project" value="TreeGrafter"/>
</dbReference>
<dbReference type="InterPro" id="IPR000652">
    <property type="entry name" value="Triosephosphate_isomerase"/>
</dbReference>
<proteinExistence type="inferred from homology"/>
<dbReference type="Proteomes" id="UP000033934">
    <property type="component" value="Unassembled WGS sequence"/>
</dbReference>
<dbReference type="PANTHER" id="PTHR21139">
    <property type="entry name" value="TRIOSEPHOSPHATE ISOMERASE"/>
    <property type="match status" value="1"/>
</dbReference>
<dbReference type="Gene3D" id="3.20.20.70">
    <property type="entry name" value="Aldolase class I"/>
    <property type="match status" value="1"/>
</dbReference>
<evidence type="ECO:0000313" key="4">
    <source>
        <dbReference type="EMBL" id="KKQ89961.1"/>
    </source>
</evidence>
<dbReference type="UniPathway" id="UPA00138"/>
<comment type="pathway">
    <text evidence="3">Carbohydrate degradation; glycolysis; D-glyceraldehyde 3-phosphate from glycerone phosphate: step 1/1.</text>
</comment>
<reference evidence="4 5" key="1">
    <citation type="journal article" date="2015" name="Nature">
        <title>rRNA introns, odd ribosomes, and small enigmatic genomes across a large radiation of phyla.</title>
        <authorList>
            <person name="Brown C.T."/>
            <person name="Hug L.A."/>
            <person name="Thomas B.C."/>
            <person name="Sharon I."/>
            <person name="Castelle C.J."/>
            <person name="Singh A."/>
            <person name="Wilkins M.J."/>
            <person name="Williams K.H."/>
            <person name="Banfield J.F."/>
        </authorList>
    </citation>
    <scope>NUCLEOTIDE SEQUENCE [LARGE SCALE GENOMIC DNA]</scope>
</reference>
<dbReference type="GO" id="GO:0006094">
    <property type="term" value="P:gluconeogenesis"/>
    <property type="evidence" value="ECO:0007669"/>
    <property type="project" value="UniProtKB-UniPathway"/>
</dbReference>
<organism evidence="4 5">
    <name type="scientific">Berkelbacteria bacterium GW2011_GWA2_38_9</name>
    <dbReference type="NCBI Taxonomy" id="1618334"/>
    <lineage>
        <taxon>Bacteria</taxon>
        <taxon>Candidatus Berkelbacteria</taxon>
    </lineage>
</organism>
<dbReference type="UniPathway" id="UPA00109">
    <property type="reaction ID" value="UER00189"/>
</dbReference>
<evidence type="ECO:0000256" key="1">
    <source>
        <dbReference type="ARBA" id="ARBA00007422"/>
    </source>
</evidence>
<dbReference type="GO" id="GO:0004807">
    <property type="term" value="F:triose-phosphate isomerase activity"/>
    <property type="evidence" value="ECO:0007669"/>
    <property type="project" value="UniProtKB-UniRule"/>
</dbReference>
<name>A0A0G0PKY1_9BACT</name>
<comment type="catalytic activity">
    <reaction evidence="3">
        <text>D-glyceraldehyde 3-phosphate = dihydroxyacetone phosphate</text>
        <dbReference type="Rhea" id="RHEA:18585"/>
        <dbReference type="ChEBI" id="CHEBI:57642"/>
        <dbReference type="ChEBI" id="CHEBI:59776"/>
        <dbReference type="EC" id="5.3.1.1"/>
    </reaction>
</comment>